<dbReference type="EMBL" id="KL198111">
    <property type="protein sequence ID" value="KDQ07262.1"/>
    <property type="molecule type" value="Genomic_DNA"/>
</dbReference>
<feature type="non-terminal residue" evidence="2">
    <location>
        <position position="63"/>
    </location>
</feature>
<name>A0A067M5X6_BOTB1</name>
<evidence type="ECO:0000256" key="1">
    <source>
        <dbReference type="SAM" id="MobiDB-lite"/>
    </source>
</evidence>
<dbReference type="AlphaFoldDB" id="A0A067M5X6"/>
<dbReference type="InParanoid" id="A0A067M5X6"/>
<feature type="compositionally biased region" description="Low complexity" evidence="1">
    <location>
        <begin position="11"/>
        <end position="25"/>
    </location>
</feature>
<dbReference type="HOGENOM" id="CLU_2891927_0_0_1"/>
<dbReference type="Proteomes" id="UP000027195">
    <property type="component" value="Unassembled WGS sequence"/>
</dbReference>
<evidence type="ECO:0000313" key="3">
    <source>
        <dbReference type="Proteomes" id="UP000027195"/>
    </source>
</evidence>
<sequence length="63" mass="6269">ATLTQPPNPSSPATLTSASPPSNTACKLPSPDAPPLGSSASQTSKTIPFPAHDTVSSPCRLIA</sequence>
<accession>A0A067M5X6</accession>
<proteinExistence type="predicted"/>
<evidence type="ECO:0000313" key="2">
    <source>
        <dbReference type="EMBL" id="KDQ07262.1"/>
    </source>
</evidence>
<reference evidence="3" key="1">
    <citation type="journal article" date="2014" name="Proc. Natl. Acad. Sci. U.S.A.">
        <title>Extensive sampling of basidiomycete genomes demonstrates inadequacy of the white-rot/brown-rot paradigm for wood decay fungi.</title>
        <authorList>
            <person name="Riley R."/>
            <person name="Salamov A.A."/>
            <person name="Brown D.W."/>
            <person name="Nagy L.G."/>
            <person name="Floudas D."/>
            <person name="Held B.W."/>
            <person name="Levasseur A."/>
            <person name="Lombard V."/>
            <person name="Morin E."/>
            <person name="Otillar R."/>
            <person name="Lindquist E.A."/>
            <person name="Sun H."/>
            <person name="LaButti K.M."/>
            <person name="Schmutz J."/>
            <person name="Jabbour D."/>
            <person name="Luo H."/>
            <person name="Baker S.E."/>
            <person name="Pisabarro A.G."/>
            <person name="Walton J.D."/>
            <person name="Blanchette R.A."/>
            <person name="Henrissat B."/>
            <person name="Martin F."/>
            <person name="Cullen D."/>
            <person name="Hibbett D.S."/>
            <person name="Grigoriev I.V."/>
        </authorList>
    </citation>
    <scope>NUCLEOTIDE SEQUENCE [LARGE SCALE GENOMIC DNA]</scope>
    <source>
        <strain evidence="3">FD-172 SS1</strain>
    </source>
</reference>
<feature type="region of interest" description="Disordered" evidence="1">
    <location>
        <begin position="1"/>
        <end position="63"/>
    </location>
</feature>
<feature type="non-terminal residue" evidence="2">
    <location>
        <position position="1"/>
    </location>
</feature>
<gene>
    <name evidence="2" type="ORF">BOTBODRAFT_70507</name>
</gene>
<feature type="compositionally biased region" description="Pro residues" evidence="1">
    <location>
        <begin position="1"/>
        <end position="10"/>
    </location>
</feature>
<organism evidence="2 3">
    <name type="scientific">Botryobasidium botryosum (strain FD-172 SS1)</name>
    <dbReference type="NCBI Taxonomy" id="930990"/>
    <lineage>
        <taxon>Eukaryota</taxon>
        <taxon>Fungi</taxon>
        <taxon>Dikarya</taxon>
        <taxon>Basidiomycota</taxon>
        <taxon>Agaricomycotina</taxon>
        <taxon>Agaricomycetes</taxon>
        <taxon>Cantharellales</taxon>
        <taxon>Botryobasidiaceae</taxon>
        <taxon>Botryobasidium</taxon>
    </lineage>
</organism>
<protein>
    <submittedName>
        <fullName evidence="2">Uncharacterized protein</fullName>
    </submittedName>
</protein>
<keyword evidence="3" id="KW-1185">Reference proteome</keyword>